<protein>
    <submittedName>
        <fullName evidence="2">Uncharacterized protein</fullName>
    </submittedName>
</protein>
<keyword evidence="3" id="KW-1185">Reference proteome</keyword>
<feature type="region of interest" description="Disordered" evidence="1">
    <location>
        <begin position="1"/>
        <end position="23"/>
    </location>
</feature>
<accession>A0A843WZ07</accession>
<sequence>MVPRLASPSDSEKRTGWPASSRTPVILSVPDQPRELYKRLNAAILTTVFPSTQESVTRKSFFSCTSSVGSAPLPSTASFSPEIPFDSHVFPLERMACNFWRWSKIWKAPFGRQKASSGSKSFFSCTSSVGSAPLPSTASFSPKIPFDSHVLPLERMACNFWRWSKIWKAPFGRQKASYGSDCVDTLDLIWQLSLLKSGTSVDTTIECTHRARKPELCLLLAVDSPFLAVDRYYVDSNFCTLSCPNPC</sequence>
<evidence type="ECO:0000256" key="1">
    <source>
        <dbReference type="SAM" id="MobiDB-lite"/>
    </source>
</evidence>
<reference evidence="2" key="1">
    <citation type="submission" date="2017-07" db="EMBL/GenBank/DDBJ databases">
        <title>Taro Niue Genome Assembly and Annotation.</title>
        <authorList>
            <person name="Atibalentja N."/>
            <person name="Keating K."/>
            <person name="Fields C.J."/>
        </authorList>
    </citation>
    <scope>NUCLEOTIDE SEQUENCE</scope>
    <source>
        <strain evidence="2">Niue_2</strain>
        <tissue evidence="2">Leaf</tissue>
    </source>
</reference>
<proteinExistence type="predicted"/>
<dbReference type="EMBL" id="NMUH01004467">
    <property type="protein sequence ID" value="MQM09775.1"/>
    <property type="molecule type" value="Genomic_DNA"/>
</dbReference>
<evidence type="ECO:0000313" key="2">
    <source>
        <dbReference type="EMBL" id="MQM09775.1"/>
    </source>
</evidence>
<dbReference type="AlphaFoldDB" id="A0A843WZ07"/>
<dbReference type="Proteomes" id="UP000652761">
    <property type="component" value="Unassembled WGS sequence"/>
</dbReference>
<evidence type="ECO:0000313" key="3">
    <source>
        <dbReference type="Proteomes" id="UP000652761"/>
    </source>
</evidence>
<gene>
    <name evidence="2" type="ORF">Taro_042650</name>
</gene>
<organism evidence="2 3">
    <name type="scientific">Colocasia esculenta</name>
    <name type="common">Wild taro</name>
    <name type="synonym">Arum esculentum</name>
    <dbReference type="NCBI Taxonomy" id="4460"/>
    <lineage>
        <taxon>Eukaryota</taxon>
        <taxon>Viridiplantae</taxon>
        <taxon>Streptophyta</taxon>
        <taxon>Embryophyta</taxon>
        <taxon>Tracheophyta</taxon>
        <taxon>Spermatophyta</taxon>
        <taxon>Magnoliopsida</taxon>
        <taxon>Liliopsida</taxon>
        <taxon>Araceae</taxon>
        <taxon>Aroideae</taxon>
        <taxon>Colocasieae</taxon>
        <taxon>Colocasia</taxon>
    </lineage>
</organism>
<comment type="caution">
    <text evidence="2">The sequence shown here is derived from an EMBL/GenBank/DDBJ whole genome shotgun (WGS) entry which is preliminary data.</text>
</comment>
<name>A0A843WZ07_COLES</name>